<accession>A0ABQ2DEY6</accession>
<dbReference type="GeneID" id="303303632"/>
<proteinExistence type="predicted"/>
<evidence type="ECO:0000256" key="2">
    <source>
        <dbReference type="ARBA" id="ARBA00022741"/>
    </source>
</evidence>
<dbReference type="Proteomes" id="UP000606115">
    <property type="component" value="Unassembled WGS sequence"/>
</dbReference>
<protein>
    <recommendedName>
        <fullName evidence="5">Maltokinase N-terminal cap domain-containing protein</fullName>
    </recommendedName>
</protein>
<evidence type="ECO:0000256" key="1">
    <source>
        <dbReference type="ARBA" id="ARBA00022679"/>
    </source>
</evidence>
<evidence type="ECO:0000256" key="3">
    <source>
        <dbReference type="ARBA" id="ARBA00022777"/>
    </source>
</evidence>
<comment type="caution">
    <text evidence="6">The sequence shown here is derived from an EMBL/GenBank/DDBJ whole genome shotgun (WGS) entry which is preliminary data.</text>
</comment>
<organism evidence="6 7">
    <name type="scientific">Glutamicibacter ardleyensis</name>
    <dbReference type="NCBI Taxonomy" id="225894"/>
    <lineage>
        <taxon>Bacteria</taxon>
        <taxon>Bacillati</taxon>
        <taxon>Actinomycetota</taxon>
        <taxon>Actinomycetes</taxon>
        <taxon>Micrococcales</taxon>
        <taxon>Micrococcaceae</taxon>
        <taxon>Glutamicibacter</taxon>
    </lineage>
</organism>
<evidence type="ECO:0000256" key="4">
    <source>
        <dbReference type="ARBA" id="ARBA00022840"/>
    </source>
</evidence>
<keyword evidence="2" id="KW-0547">Nucleotide-binding</keyword>
<keyword evidence="3" id="KW-0418">Kinase</keyword>
<evidence type="ECO:0000313" key="6">
    <source>
        <dbReference type="EMBL" id="GGJ55243.1"/>
    </source>
</evidence>
<dbReference type="InterPro" id="IPR040999">
    <property type="entry name" value="Mak_N_cap"/>
</dbReference>
<sequence>MGIIYNTSMNPSKNELLAKWLVTQDFYDGQGAPDLQDVGGFRLEDPAGEVGMELRLVADRADRSEVIYHVPFSYRAEALEDAEAYLVGTSDHGILGLRYIYDATGDPVFTAQLNELLAGRAVPQHQNNSFEEDSNVRVLGNGVSGTLEVIRRPVAGEVTGQGVVGSWENALGQPLSGLVLRIA</sequence>
<name>A0ABQ2DEY6_9MICC</name>
<evidence type="ECO:0000259" key="5">
    <source>
        <dbReference type="Pfam" id="PF18085"/>
    </source>
</evidence>
<feature type="domain" description="Maltokinase N-terminal cap" evidence="5">
    <location>
        <begin position="20"/>
        <end position="106"/>
    </location>
</feature>
<keyword evidence="1" id="KW-0808">Transferase</keyword>
<evidence type="ECO:0000313" key="7">
    <source>
        <dbReference type="Proteomes" id="UP000606115"/>
    </source>
</evidence>
<keyword evidence="4" id="KW-0067">ATP-binding</keyword>
<dbReference type="EMBL" id="BMKX01000002">
    <property type="protein sequence ID" value="GGJ55243.1"/>
    <property type="molecule type" value="Genomic_DNA"/>
</dbReference>
<dbReference type="RefSeq" id="WP_188684472.1">
    <property type="nucleotide sequence ID" value="NZ_BMKX01000002.1"/>
</dbReference>
<keyword evidence="7" id="KW-1185">Reference proteome</keyword>
<gene>
    <name evidence="6" type="ORF">GCM10007173_12510</name>
</gene>
<dbReference type="Pfam" id="PF18085">
    <property type="entry name" value="Mak_N_cap"/>
    <property type="match status" value="1"/>
</dbReference>
<reference evidence="7" key="1">
    <citation type="journal article" date="2019" name="Int. J. Syst. Evol. Microbiol.">
        <title>The Global Catalogue of Microorganisms (GCM) 10K type strain sequencing project: providing services to taxonomists for standard genome sequencing and annotation.</title>
        <authorList>
            <consortium name="The Broad Institute Genomics Platform"/>
            <consortium name="The Broad Institute Genome Sequencing Center for Infectious Disease"/>
            <person name="Wu L."/>
            <person name="Ma J."/>
        </authorList>
    </citation>
    <scope>NUCLEOTIDE SEQUENCE [LARGE SCALE GENOMIC DNA]</scope>
    <source>
        <strain evidence="7">CGMCC 1.3685</strain>
    </source>
</reference>